<dbReference type="EMBL" id="JEMG01000001">
    <property type="protein sequence ID" value="EYC52552.1"/>
    <property type="molecule type" value="Genomic_DNA"/>
</dbReference>
<protein>
    <recommendedName>
        <fullName evidence="13">Probable protein kinase UbiB</fullName>
        <ecNumber evidence="13">2.7.-.-</ecNumber>
    </recommendedName>
    <alternativeName>
        <fullName evidence="13">Ubiquinone biosynthesis protein UbiB</fullName>
    </alternativeName>
</protein>
<evidence type="ECO:0000256" key="4">
    <source>
        <dbReference type="ARBA" id="ARBA00022519"/>
    </source>
</evidence>
<evidence type="ECO:0000313" key="16">
    <source>
        <dbReference type="Proteomes" id="UP000023268"/>
    </source>
</evidence>
<name>A0A016XLY4_9BURK</name>
<dbReference type="InterPro" id="IPR000719">
    <property type="entry name" value="Prot_kinase_dom"/>
</dbReference>
<dbReference type="RefSeq" id="WP_035610093.1">
    <property type="nucleotide sequence ID" value="NZ_JEMG01000001.1"/>
</dbReference>
<keyword evidence="8 13" id="KW-0547">Nucleotide-binding</keyword>
<feature type="binding site" evidence="13">
    <location>
        <begin position="129"/>
        <end position="137"/>
    </location>
    <ligand>
        <name>ATP</name>
        <dbReference type="ChEBI" id="CHEBI:30616"/>
    </ligand>
</feature>
<keyword evidence="7 13" id="KW-0812">Transmembrane</keyword>
<evidence type="ECO:0000256" key="13">
    <source>
        <dbReference type="HAMAP-Rule" id="MF_00414"/>
    </source>
</evidence>
<evidence type="ECO:0000259" key="14">
    <source>
        <dbReference type="PROSITE" id="PS50011"/>
    </source>
</evidence>
<evidence type="ECO:0000256" key="7">
    <source>
        <dbReference type="ARBA" id="ARBA00022692"/>
    </source>
</evidence>
<dbReference type="GO" id="GO:0005886">
    <property type="term" value="C:plasma membrane"/>
    <property type="evidence" value="ECO:0007669"/>
    <property type="project" value="UniProtKB-SubCell"/>
</dbReference>
<dbReference type="NCBIfam" id="TIGR01982">
    <property type="entry name" value="UbiB"/>
    <property type="match status" value="1"/>
</dbReference>
<evidence type="ECO:0000256" key="2">
    <source>
        <dbReference type="ARBA" id="ARBA00009670"/>
    </source>
</evidence>
<keyword evidence="6 13" id="KW-0831">Ubiquinone biosynthesis</keyword>
<comment type="subcellular location">
    <subcellularLocation>
        <location evidence="13">Cell membrane</location>
        <topology evidence="13">Single-pass membrane protein</topology>
    </subcellularLocation>
</comment>
<keyword evidence="15" id="KW-0830">Ubiquinone</keyword>
<evidence type="ECO:0000256" key="11">
    <source>
        <dbReference type="ARBA" id="ARBA00022989"/>
    </source>
</evidence>
<keyword evidence="11 13" id="KW-1133">Transmembrane helix</keyword>
<comment type="similarity">
    <text evidence="13">Belongs to the ABC1 family. UbiB subfamily.</text>
</comment>
<evidence type="ECO:0000313" key="15">
    <source>
        <dbReference type="EMBL" id="EYC52552.1"/>
    </source>
</evidence>
<proteinExistence type="inferred from homology"/>
<dbReference type="GO" id="GO:0006744">
    <property type="term" value="P:ubiquinone biosynthetic process"/>
    <property type="evidence" value="ECO:0007669"/>
    <property type="project" value="UniProtKB-UniPathway"/>
</dbReference>
<dbReference type="PANTHER" id="PTHR10566:SF113">
    <property type="entry name" value="PROTEIN ACTIVITY OF BC1 COMPLEX KINASE 7, CHLOROPLASTIC"/>
    <property type="match status" value="1"/>
</dbReference>
<dbReference type="Pfam" id="PF03109">
    <property type="entry name" value="ABC1"/>
    <property type="match status" value="1"/>
</dbReference>
<evidence type="ECO:0000256" key="9">
    <source>
        <dbReference type="ARBA" id="ARBA00022777"/>
    </source>
</evidence>
<dbReference type="STRING" id="1458275.AZ34_16780"/>
<dbReference type="GO" id="GO:0005524">
    <property type="term" value="F:ATP binding"/>
    <property type="evidence" value="ECO:0007669"/>
    <property type="project" value="UniProtKB-KW"/>
</dbReference>
<dbReference type="PANTHER" id="PTHR10566">
    <property type="entry name" value="CHAPERONE-ACTIVITY OF BC1 COMPLEX CABC1 -RELATED"/>
    <property type="match status" value="1"/>
</dbReference>
<keyword evidence="5 13" id="KW-0808">Transferase</keyword>
<dbReference type="NCBIfam" id="NF003404">
    <property type="entry name" value="PRK04750.1"/>
    <property type="match status" value="1"/>
</dbReference>
<keyword evidence="3 13" id="KW-1003">Cell membrane</keyword>
<dbReference type="EC" id="2.7.-.-" evidence="13"/>
<comment type="similarity">
    <text evidence="2">Belongs to the protein kinase superfamily. ADCK protein kinase family.</text>
</comment>
<feature type="active site" description="Proton acceptor" evidence="13">
    <location>
        <position position="292"/>
    </location>
</feature>
<comment type="caution">
    <text evidence="15">The sequence shown here is derived from an EMBL/GenBank/DDBJ whole genome shotgun (WGS) entry which is preliminary data.</text>
</comment>
<dbReference type="InterPro" id="IPR011009">
    <property type="entry name" value="Kinase-like_dom_sf"/>
</dbReference>
<sequence length="543" mass="61874">MTGLASRFLRGAYIVWIVLRYGLDELVLSSFRKPWLRVTARIVAFGRPLNKPRGVRLREALERLGPIFVKFGQVLSTRRDLLPPDIAEELAKLQDQVPPFSPEVAVATIERSFRQPLDNIFSEFQHEPVASASIAQVHFARLRGKDGQHVGREVAVKVLRPGMLHVIEKDLALMRWMAAWVEGLSADGRRLKPREVVAEFDSYLHDELDLVREAASAAQLRRNMAGLNLVLIPEMFWDYCHSDVIVMERMQGIPISQTQRLREAGVDLKKLARDGVTIFFTQVFRDGFFHADMHPGNIFVSTDPATFGRYISLDFGIVGTLTEFDKEYLAQNFTAFFRRDYKRVAELHIESGWVPPETRVNELEAAVRSVCEPYFDRPLKEISLGMVLMRLFQTSRRFNVEIQPQLVLLQKTLLNIEGLGRDLDPDLDLWSTAKPFLEKWMADQIGPKRLWAELKNQAPRYAKLLPELPRLLHDFLRDNQGRGSTGGGRRTLEALLAEQRATRRLLHILLAAGIGFATGVLLMQALWHWPAMAGAFAGFFQGR</sequence>
<dbReference type="PROSITE" id="PS50011">
    <property type="entry name" value="PROTEIN_KINASE_DOM"/>
    <property type="match status" value="1"/>
</dbReference>
<organism evidence="15 16">
    <name type="scientific">Hylemonella gracilis str. Niagara R</name>
    <dbReference type="NCBI Taxonomy" id="1458275"/>
    <lineage>
        <taxon>Bacteria</taxon>
        <taxon>Pseudomonadati</taxon>
        <taxon>Pseudomonadota</taxon>
        <taxon>Betaproteobacteria</taxon>
        <taxon>Burkholderiales</taxon>
        <taxon>Comamonadaceae</taxon>
        <taxon>Hylemonella</taxon>
    </lineage>
</organism>
<dbReference type="GO" id="GO:0004672">
    <property type="term" value="F:protein kinase activity"/>
    <property type="evidence" value="ECO:0007669"/>
    <property type="project" value="UniProtKB-UniRule"/>
</dbReference>
<feature type="binding site" evidence="13">
    <location>
        <position position="157"/>
    </location>
    <ligand>
        <name>ATP</name>
        <dbReference type="ChEBI" id="CHEBI:30616"/>
    </ligand>
</feature>
<dbReference type="Proteomes" id="UP000023268">
    <property type="component" value="Unassembled WGS sequence"/>
</dbReference>
<keyword evidence="10 13" id="KW-0067">ATP-binding</keyword>
<dbReference type="GO" id="GO:0010795">
    <property type="term" value="P:regulation of ubiquinone biosynthetic process"/>
    <property type="evidence" value="ECO:0007669"/>
    <property type="project" value="UniProtKB-UniRule"/>
</dbReference>
<keyword evidence="9 13" id="KW-0418">Kinase</keyword>
<gene>
    <name evidence="13" type="primary">ubiB</name>
    <name evidence="15" type="ORF">AZ34_16780</name>
</gene>
<dbReference type="OrthoDB" id="9795390at2"/>
<dbReference type="SUPFAM" id="SSF56112">
    <property type="entry name" value="Protein kinase-like (PK-like)"/>
    <property type="match status" value="1"/>
</dbReference>
<feature type="domain" description="Protein kinase" evidence="14">
    <location>
        <begin position="123"/>
        <end position="510"/>
    </location>
</feature>
<dbReference type="InterPro" id="IPR050154">
    <property type="entry name" value="UbiB_kinase"/>
</dbReference>
<evidence type="ECO:0000256" key="6">
    <source>
        <dbReference type="ARBA" id="ARBA00022688"/>
    </source>
</evidence>
<dbReference type="AlphaFoldDB" id="A0A016XLY4"/>
<keyword evidence="12 13" id="KW-0472">Membrane</keyword>
<accession>A0A016XLY4</accession>
<comment type="function">
    <text evidence="13">Is probably a protein kinase regulator of UbiI activity which is involved in aerobic coenzyme Q (ubiquinone) biosynthesis.</text>
</comment>
<evidence type="ECO:0000256" key="3">
    <source>
        <dbReference type="ARBA" id="ARBA00022475"/>
    </source>
</evidence>
<comment type="caution">
    <text evidence="13">Lacks conserved residue(s) required for the propagation of feature annotation.</text>
</comment>
<evidence type="ECO:0000256" key="5">
    <source>
        <dbReference type="ARBA" id="ARBA00022679"/>
    </source>
</evidence>
<dbReference type="eggNOG" id="COG0661">
    <property type="taxonomic scope" value="Bacteria"/>
</dbReference>
<feature type="transmembrane region" description="Helical" evidence="13">
    <location>
        <begin position="505"/>
        <end position="527"/>
    </location>
</feature>
<dbReference type="InterPro" id="IPR045308">
    <property type="entry name" value="UbiB_bact"/>
</dbReference>
<comment type="pathway">
    <text evidence="1 13">Cofactor biosynthesis; ubiquinone biosynthesis [regulation].</text>
</comment>
<dbReference type="UniPathway" id="UPA00232"/>
<dbReference type="CDD" id="cd13972">
    <property type="entry name" value="UbiB"/>
    <property type="match status" value="1"/>
</dbReference>
<keyword evidence="4" id="KW-0997">Cell inner membrane</keyword>
<evidence type="ECO:0000256" key="8">
    <source>
        <dbReference type="ARBA" id="ARBA00022741"/>
    </source>
</evidence>
<evidence type="ECO:0000256" key="10">
    <source>
        <dbReference type="ARBA" id="ARBA00022840"/>
    </source>
</evidence>
<dbReference type="HAMAP" id="MF_00414">
    <property type="entry name" value="UbiB"/>
    <property type="match status" value="1"/>
</dbReference>
<dbReference type="InterPro" id="IPR010232">
    <property type="entry name" value="UbiB"/>
</dbReference>
<evidence type="ECO:0000256" key="12">
    <source>
        <dbReference type="ARBA" id="ARBA00023136"/>
    </source>
</evidence>
<reference evidence="15 16" key="1">
    <citation type="submission" date="2014-02" db="EMBL/GenBank/DDBJ databases">
        <title>Draft Genome of Hylemonella gracilis isolated from the Niagara River.</title>
        <authorList>
            <person name="Pawlowski D.R."/>
            <person name="Koudelka G.B."/>
        </authorList>
    </citation>
    <scope>NUCLEOTIDE SEQUENCE [LARGE SCALE GENOMIC DNA]</scope>
    <source>
        <strain evidence="15 16">Niagara R</strain>
    </source>
</reference>
<dbReference type="InterPro" id="IPR004147">
    <property type="entry name" value="ABC1_dom"/>
</dbReference>
<evidence type="ECO:0000256" key="1">
    <source>
        <dbReference type="ARBA" id="ARBA00005020"/>
    </source>
</evidence>